<gene>
    <name evidence="5" type="ORF">BDW59DRAFT_156499</name>
</gene>
<dbReference type="SUPFAM" id="SSF49785">
    <property type="entry name" value="Galactose-binding domain-like"/>
    <property type="match status" value="1"/>
</dbReference>
<evidence type="ECO:0000259" key="4">
    <source>
        <dbReference type="Pfam" id="PF08530"/>
    </source>
</evidence>
<keyword evidence="1 5" id="KW-0378">Hydrolase</keyword>
<evidence type="ECO:0000313" key="6">
    <source>
        <dbReference type="Proteomes" id="UP001610335"/>
    </source>
</evidence>
<dbReference type="GO" id="GO:0016787">
    <property type="term" value="F:hydrolase activity"/>
    <property type="evidence" value="ECO:0007669"/>
    <property type="project" value="UniProtKB-KW"/>
</dbReference>
<feature type="domain" description="Xaa-Pro dipeptidyl-peptidase C-terminal" evidence="4">
    <location>
        <begin position="347"/>
        <end position="499"/>
    </location>
</feature>
<accession>A0ABR4J1H6</accession>
<name>A0ABR4J1H6_9EURO</name>
<dbReference type="Gene3D" id="2.60.120.260">
    <property type="entry name" value="Galactose-binding domain-like"/>
    <property type="match status" value="1"/>
</dbReference>
<dbReference type="Pfam" id="PF02129">
    <property type="entry name" value="Peptidase_S15"/>
    <property type="match status" value="1"/>
</dbReference>
<evidence type="ECO:0000313" key="5">
    <source>
        <dbReference type="EMBL" id="KAL2833702.1"/>
    </source>
</evidence>
<dbReference type="InterPro" id="IPR050585">
    <property type="entry name" value="Xaa-Pro_dipeptidyl-ppase/CocE"/>
</dbReference>
<dbReference type="InterPro" id="IPR000383">
    <property type="entry name" value="Xaa-Pro-like_dom"/>
</dbReference>
<dbReference type="Gene3D" id="1.10.3020.20">
    <property type="match status" value="1"/>
</dbReference>
<keyword evidence="6" id="KW-1185">Reference proteome</keyword>
<protein>
    <submittedName>
        <fullName evidence="5">Alpha/Beta hydrolase protein</fullName>
    </submittedName>
</protein>
<evidence type="ECO:0000259" key="3">
    <source>
        <dbReference type="Pfam" id="PF02129"/>
    </source>
</evidence>
<comment type="caution">
    <text evidence="5">The sequence shown here is derived from an EMBL/GenBank/DDBJ whole genome shotgun (WGS) entry which is preliminary data.</text>
</comment>
<dbReference type="SUPFAM" id="SSF53474">
    <property type="entry name" value="alpha/beta-Hydrolases"/>
    <property type="match status" value="1"/>
</dbReference>
<dbReference type="PANTHER" id="PTHR43056">
    <property type="entry name" value="PEPTIDASE S9 PROLYL OLIGOPEPTIDASE"/>
    <property type="match status" value="1"/>
</dbReference>
<sequence>MAEFNMRKPNPQPSETAYKPLVHPDKHPNYNHTGFNRGKFKIPPKGHVKEPGFQAFPTSVLWERDRPVGMRDGVTLFGDVFRPMANEKVPAIIPWSPYGKAGTGTLNYDAMGPFRMGIPYPCLSGYETFEGPNPVEWCSRGYAIVDIDARGAGHSEGNVVFWGEQEALGIYDAITWAAKQQWCNGSVVMMGNSWLAISQINFASRFRHPNLKAIAPWEALTNFYAQQACRGGIPNTTGFIDMIISGFAGFGSVEDIGAMTRKHPFFDEYWKKKLIQPKNIHDVPMYLTASYSTGFHCEGSFQTFEQASTSKKWLRIHATQEWHDLYRPEAKDDLQRFFDFYAKGIKNRWEKETPKVRLSLLAYDGSSAKSVIERPKARWPPRRYNMQRYYLNAATKLMQTSQPIDVASTIHEGHSLTESSDFILKFDKYTELSGRPFANLYMSCSEGTDFDVVIQIRKISSTGKPLASLNWSPMPKPEPEVPDVNVAKHLGQQGMLRASLALH</sequence>
<evidence type="ECO:0000256" key="2">
    <source>
        <dbReference type="SAM" id="MobiDB-lite"/>
    </source>
</evidence>
<proteinExistence type="predicted"/>
<dbReference type="EMBL" id="JBFXLS010000003">
    <property type="protein sequence ID" value="KAL2833702.1"/>
    <property type="molecule type" value="Genomic_DNA"/>
</dbReference>
<organism evidence="5 6">
    <name type="scientific">Aspergillus cavernicola</name>
    <dbReference type="NCBI Taxonomy" id="176166"/>
    <lineage>
        <taxon>Eukaryota</taxon>
        <taxon>Fungi</taxon>
        <taxon>Dikarya</taxon>
        <taxon>Ascomycota</taxon>
        <taxon>Pezizomycotina</taxon>
        <taxon>Eurotiomycetes</taxon>
        <taxon>Eurotiomycetidae</taxon>
        <taxon>Eurotiales</taxon>
        <taxon>Aspergillaceae</taxon>
        <taxon>Aspergillus</taxon>
        <taxon>Aspergillus subgen. Nidulantes</taxon>
    </lineage>
</organism>
<dbReference type="InterPro" id="IPR029058">
    <property type="entry name" value="AB_hydrolase_fold"/>
</dbReference>
<reference evidence="5 6" key="1">
    <citation type="submission" date="2024-07" db="EMBL/GenBank/DDBJ databases">
        <title>Section-level genome sequencing and comparative genomics of Aspergillus sections Usti and Cavernicolus.</title>
        <authorList>
            <consortium name="Lawrence Berkeley National Laboratory"/>
            <person name="Nybo J.L."/>
            <person name="Vesth T.C."/>
            <person name="Theobald S."/>
            <person name="Frisvad J.C."/>
            <person name="Larsen T.O."/>
            <person name="Kjaerboelling I."/>
            <person name="Rothschild-Mancinelli K."/>
            <person name="Lyhne E.K."/>
            <person name="Kogle M.E."/>
            <person name="Barry K."/>
            <person name="Clum A."/>
            <person name="Na H."/>
            <person name="Ledsgaard L."/>
            <person name="Lin J."/>
            <person name="Lipzen A."/>
            <person name="Kuo A."/>
            <person name="Riley R."/>
            <person name="Mondo S."/>
            <person name="LaButti K."/>
            <person name="Haridas S."/>
            <person name="Pangalinan J."/>
            <person name="Salamov A.A."/>
            <person name="Simmons B.A."/>
            <person name="Magnuson J.K."/>
            <person name="Chen J."/>
            <person name="Drula E."/>
            <person name="Henrissat B."/>
            <person name="Wiebenga A."/>
            <person name="Lubbers R.J."/>
            <person name="Gomes A.C."/>
            <person name="Makela M.R."/>
            <person name="Stajich J."/>
            <person name="Grigoriev I.V."/>
            <person name="Mortensen U.H."/>
            <person name="De vries R.P."/>
            <person name="Baker S.E."/>
            <person name="Andersen M.R."/>
        </authorList>
    </citation>
    <scope>NUCLEOTIDE SEQUENCE [LARGE SCALE GENOMIC DNA]</scope>
    <source>
        <strain evidence="5 6">CBS 600.67</strain>
    </source>
</reference>
<dbReference type="InterPro" id="IPR005674">
    <property type="entry name" value="CocE/Ser_esterase"/>
</dbReference>
<dbReference type="NCBIfam" id="TIGR00976">
    <property type="entry name" value="CocE_NonD"/>
    <property type="match status" value="1"/>
</dbReference>
<feature type="domain" description="Xaa-Pro dipeptidyl-peptidase-like" evidence="3">
    <location>
        <begin position="72"/>
        <end position="240"/>
    </location>
</feature>
<dbReference type="Pfam" id="PF08530">
    <property type="entry name" value="PepX_C"/>
    <property type="match status" value="1"/>
</dbReference>
<dbReference type="Proteomes" id="UP001610335">
    <property type="component" value="Unassembled WGS sequence"/>
</dbReference>
<feature type="region of interest" description="Disordered" evidence="2">
    <location>
        <begin position="1"/>
        <end position="23"/>
    </location>
</feature>
<dbReference type="Gene3D" id="3.40.50.1820">
    <property type="entry name" value="alpha/beta hydrolase"/>
    <property type="match status" value="1"/>
</dbReference>
<dbReference type="InterPro" id="IPR008979">
    <property type="entry name" value="Galactose-bd-like_sf"/>
</dbReference>
<dbReference type="PANTHER" id="PTHR43056:SF10">
    <property type="entry name" value="COCE_NOND FAMILY, PUTATIVE (AFU_ORTHOLOGUE AFUA_7G00600)-RELATED"/>
    <property type="match status" value="1"/>
</dbReference>
<dbReference type="InterPro" id="IPR013736">
    <property type="entry name" value="Xaa-Pro_dipept_C"/>
</dbReference>
<evidence type="ECO:0000256" key="1">
    <source>
        <dbReference type="ARBA" id="ARBA00022801"/>
    </source>
</evidence>